<comment type="caution">
    <text evidence="2">The sequence shown here is derived from an EMBL/GenBank/DDBJ whole genome shotgun (WGS) entry which is preliminary data.</text>
</comment>
<proteinExistence type="predicted"/>
<dbReference type="EMBL" id="JAAMFI010000001">
    <property type="protein sequence ID" value="MBS9334883.1"/>
    <property type="molecule type" value="Genomic_DNA"/>
</dbReference>
<feature type="compositionally biased region" description="Low complexity" evidence="1">
    <location>
        <begin position="80"/>
        <end position="102"/>
    </location>
</feature>
<feature type="compositionally biased region" description="Low complexity" evidence="1">
    <location>
        <begin position="40"/>
        <end position="50"/>
    </location>
</feature>
<evidence type="ECO:0000313" key="3">
    <source>
        <dbReference type="Proteomes" id="UP001519418"/>
    </source>
</evidence>
<name>A0ABS5QP08_9LACO</name>
<dbReference type="RefSeq" id="WP_213819476.1">
    <property type="nucleotide sequence ID" value="NZ_JAAMFI010000001.1"/>
</dbReference>
<gene>
    <name evidence="2" type="ORF">G6R27_02370</name>
</gene>
<evidence type="ECO:0008006" key="4">
    <source>
        <dbReference type="Google" id="ProtNLM"/>
    </source>
</evidence>
<keyword evidence="3" id="KW-1185">Reference proteome</keyword>
<protein>
    <recommendedName>
        <fullName evidence="4">Lipoprotein</fullName>
    </recommendedName>
</protein>
<organism evidence="2 3">
    <name type="scientific">Fructobacillus papyriferae</name>
    <dbReference type="NCBI Taxonomy" id="2713171"/>
    <lineage>
        <taxon>Bacteria</taxon>
        <taxon>Bacillati</taxon>
        <taxon>Bacillota</taxon>
        <taxon>Bacilli</taxon>
        <taxon>Lactobacillales</taxon>
        <taxon>Lactobacillaceae</taxon>
        <taxon>Fructobacillus</taxon>
    </lineage>
</organism>
<feature type="region of interest" description="Disordered" evidence="1">
    <location>
        <begin position="40"/>
        <end position="107"/>
    </location>
</feature>
<dbReference type="Proteomes" id="UP001519418">
    <property type="component" value="Unassembled WGS sequence"/>
</dbReference>
<sequence>MIKQNKLLVTIVLTIVVGTGAVVLTTKKLNSSANLELVKKSASQSSSSKDGSWKKNAVSEGTIVDDSDQNTNADTKEGANNHSSANGSSSSSSSSSNSTSNTLTEDDFRSSDNLAYRMLTLYGMVNGDSSWKALQSASGITMTRQSDSTPTFVATATNGGSTKAYYRYVMNSNDTESQKKPLSFSKDDDGQYRATVSDVLSFVNANGGRSTVEKLNFKLIE</sequence>
<accession>A0ABS5QP08</accession>
<evidence type="ECO:0000256" key="1">
    <source>
        <dbReference type="SAM" id="MobiDB-lite"/>
    </source>
</evidence>
<evidence type="ECO:0000313" key="2">
    <source>
        <dbReference type="EMBL" id="MBS9334883.1"/>
    </source>
</evidence>
<reference evidence="2 3" key="1">
    <citation type="submission" date="2020-02" db="EMBL/GenBank/DDBJ databases">
        <title>Fructobacillus sp. isolated from paper mulberry of Taiwan.</title>
        <authorList>
            <person name="Lin S.-T."/>
        </authorList>
    </citation>
    <scope>NUCLEOTIDE SEQUENCE [LARGE SCALE GENOMIC DNA]</scope>
    <source>
        <strain evidence="2 3">M1-10</strain>
    </source>
</reference>